<dbReference type="Proteomes" id="UP000268093">
    <property type="component" value="Unassembled WGS sequence"/>
</dbReference>
<sequence length="124" mass="14095">MPAKLFGALTLKMYDEFEKEANFVNVRDMFHRMNVILNLSSYTTTNSLWTPLARLPSTSNSTYELLRTVVQFDFLSPRPSRTRIIHGTRPLTRLCTGSRTPSSSFPSWRGHGFCDCSLAANESQ</sequence>
<evidence type="ECO:0000313" key="1">
    <source>
        <dbReference type="EMBL" id="RUP46055.1"/>
    </source>
</evidence>
<protein>
    <submittedName>
        <fullName evidence="1">Uncharacterized protein</fullName>
    </submittedName>
</protein>
<comment type="caution">
    <text evidence="1">The sequence shown here is derived from an EMBL/GenBank/DDBJ whole genome shotgun (WGS) entry which is preliminary data.</text>
</comment>
<keyword evidence="2" id="KW-1185">Reference proteome</keyword>
<evidence type="ECO:0000313" key="2">
    <source>
        <dbReference type="Proteomes" id="UP000268093"/>
    </source>
</evidence>
<accession>A0A433D5F5</accession>
<organism evidence="1 2">
    <name type="scientific">Jimgerdemannia flammicorona</name>
    <dbReference type="NCBI Taxonomy" id="994334"/>
    <lineage>
        <taxon>Eukaryota</taxon>
        <taxon>Fungi</taxon>
        <taxon>Fungi incertae sedis</taxon>
        <taxon>Mucoromycota</taxon>
        <taxon>Mucoromycotina</taxon>
        <taxon>Endogonomycetes</taxon>
        <taxon>Endogonales</taxon>
        <taxon>Endogonaceae</taxon>
        <taxon>Jimgerdemannia</taxon>
    </lineage>
</organism>
<reference evidence="1 2" key="1">
    <citation type="journal article" date="2018" name="New Phytol.">
        <title>Phylogenomics of Endogonaceae and evolution of mycorrhizas within Mucoromycota.</title>
        <authorList>
            <person name="Chang Y."/>
            <person name="Desiro A."/>
            <person name="Na H."/>
            <person name="Sandor L."/>
            <person name="Lipzen A."/>
            <person name="Clum A."/>
            <person name="Barry K."/>
            <person name="Grigoriev I.V."/>
            <person name="Martin F.M."/>
            <person name="Stajich J.E."/>
            <person name="Smith M.E."/>
            <person name="Bonito G."/>
            <person name="Spatafora J.W."/>
        </authorList>
    </citation>
    <scope>NUCLEOTIDE SEQUENCE [LARGE SCALE GENOMIC DNA]</scope>
    <source>
        <strain evidence="1 2">GMNB39</strain>
    </source>
</reference>
<dbReference type="AlphaFoldDB" id="A0A433D5F5"/>
<proteinExistence type="predicted"/>
<gene>
    <name evidence="1" type="ORF">BC936DRAFT_147408</name>
</gene>
<name>A0A433D5F5_9FUNG</name>
<dbReference type="EMBL" id="RBNI01006394">
    <property type="protein sequence ID" value="RUP46055.1"/>
    <property type="molecule type" value="Genomic_DNA"/>
</dbReference>